<dbReference type="CDD" id="cd17631">
    <property type="entry name" value="FACL_FadD13-like"/>
    <property type="match status" value="1"/>
</dbReference>
<feature type="domain" description="AMP-binding enzyme C-terminal" evidence="2">
    <location>
        <begin position="419"/>
        <end position="494"/>
    </location>
</feature>
<dbReference type="InterPro" id="IPR050237">
    <property type="entry name" value="ATP-dep_AMP-bd_enzyme"/>
</dbReference>
<dbReference type="InterPro" id="IPR020845">
    <property type="entry name" value="AMP-binding_CS"/>
</dbReference>
<dbReference type="PANTHER" id="PTHR43767:SF1">
    <property type="entry name" value="NONRIBOSOMAL PEPTIDE SYNTHASE PES1 (EUROFUNG)-RELATED"/>
    <property type="match status" value="1"/>
</dbReference>
<dbReference type="InterPro" id="IPR045851">
    <property type="entry name" value="AMP-bd_C_sf"/>
</dbReference>
<feature type="domain" description="AMP-dependent synthetase/ligase" evidence="1">
    <location>
        <begin position="7"/>
        <end position="369"/>
    </location>
</feature>
<proteinExistence type="predicted"/>
<keyword evidence="4" id="KW-1185">Reference proteome</keyword>
<dbReference type="EMBL" id="JBEPLW010000016">
    <property type="protein sequence ID" value="MET3576142.1"/>
    <property type="molecule type" value="Genomic_DNA"/>
</dbReference>
<sequence length="509" mass="56316">MNLVQVFEQNVLRHPEKTAVIYEDRTYTYEALNRTVNRLANGLMESGIKKGEKVALMMKNSDHFAIAYLACVKIGAVLVPMNFRLVERELAYILGQSDSVLVICDSEYEEMIQSTISDIPAIRQVITTGPPAISGNRTIESAFSENVSNPEVPLADTDDLHILYTSGTTGHPKGALFDHQRVTSTMVGLIGMLGYNTEERFIHLAPLFHAAQLIICLTSGLFLGATHVIHRDFNPAAVFRDIEKYRITNFFAVPTMYNALLAHEDKNRYDTSSVKRFAYGAAPMSASQVNACIEFFNTKNFYSLCGLTEGGPSGIFLSPAGHETKVGSAGKEGLWLTEAKLVTPDGRETVPGEVGELILRGPTIMKEYYKKPEATADTLRDGWLHTGDLGYRDEDGYVYIVDRSKDMIITGGENVYSVEVENVLHGHPQIADVAIIGTADPKWGEVVTAVIVPKKGETIDPDELEAYCRKNLSAFKIPRNILFEEELPRNASGKLMKFKLREQVNIPAG</sequence>
<dbReference type="Pfam" id="PF13193">
    <property type="entry name" value="AMP-binding_C"/>
    <property type="match status" value="1"/>
</dbReference>
<dbReference type="PROSITE" id="PS00455">
    <property type="entry name" value="AMP_BINDING"/>
    <property type="match status" value="1"/>
</dbReference>
<dbReference type="RefSeq" id="WP_354197922.1">
    <property type="nucleotide sequence ID" value="NZ_JBEPLW010000016.1"/>
</dbReference>
<dbReference type="GO" id="GO:0016874">
    <property type="term" value="F:ligase activity"/>
    <property type="evidence" value="ECO:0007669"/>
    <property type="project" value="UniProtKB-KW"/>
</dbReference>
<dbReference type="Proteomes" id="UP001549099">
    <property type="component" value="Unassembled WGS sequence"/>
</dbReference>
<protein>
    <submittedName>
        <fullName evidence="3">Acyl-CoA synthetase (AMP-forming)/AMP-acid ligase II</fullName>
    </submittedName>
</protein>
<gene>
    <name evidence="3" type="ORF">ABID49_002057</name>
</gene>
<comment type="caution">
    <text evidence="3">The sequence shown here is derived from an EMBL/GenBank/DDBJ whole genome shotgun (WGS) entry which is preliminary data.</text>
</comment>
<dbReference type="NCBIfam" id="NF004837">
    <property type="entry name" value="PRK06187.1"/>
    <property type="match status" value="1"/>
</dbReference>
<dbReference type="SUPFAM" id="SSF56801">
    <property type="entry name" value="Acetyl-CoA synthetase-like"/>
    <property type="match status" value="1"/>
</dbReference>
<keyword evidence="3" id="KW-0436">Ligase</keyword>
<dbReference type="InterPro" id="IPR000873">
    <property type="entry name" value="AMP-dep_synth/lig_dom"/>
</dbReference>
<dbReference type="PANTHER" id="PTHR43767">
    <property type="entry name" value="LONG-CHAIN-FATTY-ACID--COA LIGASE"/>
    <property type="match status" value="1"/>
</dbReference>
<dbReference type="Pfam" id="PF00501">
    <property type="entry name" value="AMP-binding"/>
    <property type="match status" value="1"/>
</dbReference>
<evidence type="ECO:0000259" key="1">
    <source>
        <dbReference type="Pfam" id="PF00501"/>
    </source>
</evidence>
<accession>A0ABV2GDQ0</accession>
<evidence type="ECO:0000313" key="3">
    <source>
        <dbReference type="EMBL" id="MET3576142.1"/>
    </source>
</evidence>
<organism evidence="3 4">
    <name type="scientific">Bhargavaea ullalensis</name>
    <dbReference type="NCBI Taxonomy" id="1265685"/>
    <lineage>
        <taxon>Bacteria</taxon>
        <taxon>Bacillati</taxon>
        <taxon>Bacillota</taxon>
        <taxon>Bacilli</taxon>
        <taxon>Bacillales</taxon>
        <taxon>Caryophanaceae</taxon>
        <taxon>Bhargavaea</taxon>
    </lineage>
</organism>
<dbReference type="InterPro" id="IPR042099">
    <property type="entry name" value="ANL_N_sf"/>
</dbReference>
<name>A0ABV2GDQ0_9BACL</name>
<evidence type="ECO:0000259" key="2">
    <source>
        <dbReference type="Pfam" id="PF13193"/>
    </source>
</evidence>
<dbReference type="Gene3D" id="3.40.50.12780">
    <property type="entry name" value="N-terminal domain of ligase-like"/>
    <property type="match status" value="1"/>
</dbReference>
<evidence type="ECO:0000313" key="4">
    <source>
        <dbReference type="Proteomes" id="UP001549099"/>
    </source>
</evidence>
<dbReference type="InterPro" id="IPR025110">
    <property type="entry name" value="AMP-bd_C"/>
</dbReference>
<dbReference type="Gene3D" id="3.30.300.30">
    <property type="match status" value="1"/>
</dbReference>
<reference evidence="3 4" key="1">
    <citation type="submission" date="2024-06" db="EMBL/GenBank/DDBJ databases">
        <title>Genomic Encyclopedia of Type Strains, Phase IV (KMG-IV): sequencing the most valuable type-strain genomes for metagenomic binning, comparative biology and taxonomic classification.</title>
        <authorList>
            <person name="Goeker M."/>
        </authorList>
    </citation>
    <scope>NUCLEOTIDE SEQUENCE [LARGE SCALE GENOMIC DNA]</scope>
    <source>
        <strain evidence="3 4">DSM 26128</strain>
    </source>
</reference>